<proteinExistence type="predicted"/>
<feature type="coiled-coil region" evidence="1">
    <location>
        <begin position="69"/>
        <end position="124"/>
    </location>
</feature>
<evidence type="ECO:0000313" key="3">
    <source>
        <dbReference type="EMBL" id="CAE7603880.1"/>
    </source>
</evidence>
<dbReference type="OrthoDB" id="448255at2759"/>
<evidence type="ECO:0000313" key="4">
    <source>
        <dbReference type="Proteomes" id="UP000604046"/>
    </source>
</evidence>
<evidence type="ECO:0000256" key="1">
    <source>
        <dbReference type="SAM" id="Coils"/>
    </source>
</evidence>
<keyword evidence="4" id="KW-1185">Reference proteome</keyword>
<reference evidence="3" key="1">
    <citation type="submission" date="2021-02" db="EMBL/GenBank/DDBJ databases">
        <authorList>
            <person name="Dougan E. K."/>
            <person name="Rhodes N."/>
            <person name="Thang M."/>
            <person name="Chan C."/>
        </authorList>
    </citation>
    <scope>NUCLEOTIDE SEQUENCE</scope>
</reference>
<sequence>MEAESGESPEELVRLRKERSLLLGELGTLRAKFELTLQTLRSLLGLHLNCSWADIVEHVELLARLADGHKGQVKSIKEEEEEVDDEETEMEELRQLLLQAEMDLDEKEQQLEEQCARVRDLSDVLSKQQNVLDMTCAQLSNQNEQKDLVSKQRDELLRTAAERDRLSDERNRLREETRKLRELSTVQQKHLHEKESQLAVAEASLVEKQTSLVRREQELGDLQADHQRQQAEIEELCDVVASRDDEVERIRSQLEVYEAADRRKHSYHPSPSDASLVGRLASSRSGPLEDLGSG</sequence>
<protein>
    <submittedName>
        <fullName evidence="3">Uncharacterized protein</fullName>
    </submittedName>
</protein>
<dbReference type="EMBL" id="CAJNDS010002803">
    <property type="protein sequence ID" value="CAE7603880.1"/>
    <property type="molecule type" value="Genomic_DNA"/>
</dbReference>
<feature type="coiled-coil region" evidence="1">
    <location>
        <begin position="212"/>
        <end position="239"/>
    </location>
</feature>
<name>A0A812V5Z1_9DINO</name>
<dbReference type="Proteomes" id="UP000604046">
    <property type="component" value="Unassembled WGS sequence"/>
</dbReference>
<comment type="caution">
    <text evidence="3">The sequence shown here is derived from an EMBL/GenBank/DDBJ whole genome shotgun (WGS) entry which is preliminary data.</text>
</comment>
<keyword evidence="1" id="KW-0175">Coiled coil</keyword>
<feature type="region of interest" description="Disordered" evidence="2">
    <location>
        <begin position="260"/>
        <end position="294"/>
    </location>
</feature>
<dbReference type="AlphaFoldDB" id="A0A812V5Z1"/>
<feature type="non-terminal residue" evidence="3">
    <location>
        <position position="294"/>
    </location>
</feature>
<accession>A0A812V5Z1</accession>
<organism evidence="3 4">
    <name type="scientific">Symbiodinium natans</name>
    <dbReference type="NCBI Taxonomy" id="878477"/>
    <lineage>
        <taxon>Eukaryota</taxon>
        <taxon>Sar</taxon>
        <taxon>Alveolata</taxon>
        <taxon>Dinophyceae</taxon>
        <taxon>Suessiales</taxon>
        <taxon>Symbiodiniaceae</taxon>
        <taxon>Symbiodinium</taxon>
    </lineage>
</organism>
<evidence type="ECO:0000256" key="2">
    <source>
        <dbReference type="SAM" id="MobiDB-lite"/>
    </source>
</evidence>
<gene>
    <name evidence="3" type="ORF">SNAT2548_LOCUS34342</name>
</gene>
<feature type="coiled-coil region" evidence="1">
    <location>
        <begin position="156"/>
        <end position="186"/>
    </location>
</feature>